<comment type="caution">
    <text evidence="2">The sequence shown here is derived from an EMBL/GenBank/DDBJ whole genome shotgun (WGS) entry which is preliminary data.</text>
</comment>
<evidence type="ECO:0008006" key="4">
    <source>
        <dbReference type="Google" id="ProtNLM"/>
    </source>
</evidence>
<protein>
    <recommendedName>
        <fullName evidence="4">Secreted protein</fullName>
    </recommendedName>
</protein>
<evidence type="ECO:0000313" key="2">
    <source>
        <dbReference type="EMBL" id="KAH8990548.1"/>
    </source>
</evidence>
<evidence type="ECO:0000313" key="3">
    <source>
        <dbReference type="Proteomes" id="UP001201163"/>
    </source>
</evidence>
<sequence>MSKGFCNRGYRNSVLIFLLLAFSLVPGACTCAWSPSPPAPQSHRQCVTWDNCVTSCSLSLSFPSRLGACTCVCAFLF</sequence>
<name>A0AAD4LIC8_9AGAM</name>
<dbReference type="EMBL" id="JAKELL010000030">
    <property type="protein sequence ID" value="KAH8990548.1"/>
    <property type="molecule type" value="Genomic_DNA"/>
</dbReference>
<dbReference type="Proteomes" id="UP001201163">
    <property type="component" value="Unassembled WGS sequence"/>
</dbReference>
<accession>A0AAD4LIC8</accession>
<keyword evidence="3" id="KW-1185">Reference proteome</keyword>
<organism evidence="2 3">
    <name type="scientific">Lactarius akahatsu</name>
    <dbReference type="NCBI Taxonomy" id="416441"/>
    <lineage>
        <taxon>Eukaryota</taxon>
        <taxon>Fungi</taxon>
        <taxon>Dikarya</taxon>
        <taxon>Basidiomycota</taxon>
        <taxon>Agaricomycotina</taxon>
        <taxon>Agaricomycetes</taxon>
        <taxon>Russulales</taxon>
        <taxon>Russulaceae</taxon>
        <taxon>Lactarius</taxon>
    </lineage>
</organism>
<feature type="signal peptide" evidence="1">
    <location>
        <begin position="1"/>
        <end position="30"/>
    </location>
</feature>
<dbReference type="AlphaFoldDB" id="A0AAD4LIC8"/>
<reference evidence="2" key="1">
    <citation type="submission" date="2022-01" db="EMBL/GenBank/DDBJ databases">
        <title>Comparative genomics reveals a dynamic genome evolution in the ectomycorrhizal milk-cap (Lactarius) mushrooms.</title>
        <authorList>
            <consortium name="DOE Joint Genome Institute"/>
            <person name="Lebreton A."/>
            <person name="Tang N."/>
            <person name="Kuo A."/>
            <person name="LaButti K."/>
            <person name="Drula E."/>
            <person name="Barry K."/>
            <person name="Clum A."/>
            <person name="Lipzen A."/>
            <person name="Mousain D."/>
            <person name="Ng V."/>
            <person name="Wang R."/>
            <person name="Wang X."/>
            <person name="Dai Y."/>
            <person name="Henrissat B."/>
            <person name="Grigoriev I.V."/>
            <person name="Guerin-Laguette A."/>
            <person name="Yu F."/>
            <person name="Martin F.M."/>
        </authorList>
    </citation>
    <scope>NUCLEOTIDE SEQUENCE</scope>
    <source>
        <strain evidence="2">QP</strain>
    </source>
</reference>
<feature type="chain" id="PRO_5042012673" description="Secreted protein" evidence="1">
    <location>
        <begin position="31"/>
        <end position="77"/>
    </location>
</feature>
<evidence type="ECO:0000256" key="1">
    <source>
        <dbReference type="SAM" id="SignalP"/>
    </source>
</evidence>
<proteinExistence type="predicted"/>
<keyword evidence="1" id="KW-0732">Signal</keyword>
<gene>
    <name evidence="2" type="ORF">EDB92DRAFT_1864405</name>
</gene>